<protein>
    <submittedName>
        <fullName evidence="1">Uncharacterized protein</fullName>
    </submittedName>
</protein>
<dbReference type="EMBL" id="CADCTM010000114">
    <property type="protein sequence ID" value="CAA9226579.1"/>
    <property type="molecule type" value="Genomic_DNA"/>
</dbReference>
<name>A0A6J4HMC5_9CYAN</name>
<feature type="non-terminal residue" evidence="1">
    <location>
        <position position="37"/>
    </location>
</feature>
<feature type="non-terminal residue" evidence="1">
    <location>
        <position position="1"/>
    </location>
</feature>
<evidence type="ECO:0000313" key="1">
    <source>
        <dbReference type="EMBL" id="CAA9226579.1"/>
    </source>
</evidence>
<sequence length="37" mass="4361">VYLVLCRSYGCEWVDTQGIAWKHTSIHPSIMQCRYCL</sequence>
<organism evidence="1">
    <name type="scientific">uncultured Coleofasciculus sp</name>
    <dbReference type="NCBI Taxonomy" id="1267456"/>
    <lineage>
        <taxon>Bacteria</taxon>
        <taxon>Bacillati</taxon>
        <taxon>Cyanobacteriota</taxon>
        <taxon>Cyanophyceae</taxon>
        <taxon>Coleofasciculales</taxon>
        <taxon>Coleofasciculaceae</taxon>
        <taxon>Coleofasciculus</taxon>
        <taxon>environmental samples</taxon>
    </lineage>
</organism>
<proteinExistence type="predicted"/>
<dbReference type="AlphaFoldDB" id="A0A6J4HMC5"/>
<gene>
    <name evidence="1" type="ORF">AVDCRST_MAG92-854</name>
</gene>
<accession>A0A6J4HMC5</accession>
<reference evidence="1" key="1">
    <citation type="submission" date="2020-02" db="EMBL/GenBank/DDBJ databases">
        <authorList>
            <person name="Meier V. D."/>
        </authorList>
    </citation>
    <scope>NUCLEOTIDE SEQUENCE</scope>
    <source>
        <strain evidence="1">AVDCRST_MAG92</strain>
    </source>
</reference>